<dbReference type="Pfam" id="PF03466">
    <property type="entry name" value="LysR_substrate"/>
    <property type="match status" value="1"/>
</dbReference>
<dbReference type="Proteomes" id="UP000430079">
    <property type="component" value="Unassembled WGS sequence"/>
</dbReference>
<evidence type="ECO:0000256" key="1">
    <source>
        <dbReference type="ARBA" id="ARBA00009437"/>
    </source>
</evidence>
<feature type="region of interest" description="Disordered" evidence="5">
    <location>
        <begin position="307"/>
        <end position="368"/>
    </location>
</feature>
<evidence type="ECO:0000313" key="8">
    <source>
        <dbReference type="Proteomes" id="UP000430079"/>
    </source>
</evidence>
<reference evidence="7 8" key="1">
    <citation type="submission" date="2019-12" db="EMBL/GenBank/DDBJ databases">
        <title>Whole genome shotgun sequence of Streptomyces hygroscopicus subsp. glebosus NBRC 13786.</title>
        <authorList>
            <person name="Ichikawa N."/>
            <person name="Kimura A."/>
            <person name="Kitahashi Y."/>
            <person name="Komaki H."/>
            <person name="Tamura T."/>
        </authorList>
    </citation>
    <scope>NUCLEOTIDE SEQUENCE [LARGE SCALE GENOMIC DNA]</scope>
    <source>
        <strain evidence="7 8">NBRC 13786</strain>
    </source>
</reference>
<sequence>MELRQLQYFVAVVEEANFTRAAARLHLAQPGVSAQIRQLERELGQPLLDRSGRSVTVTEVGAAVLAHARAALAAAEGIRQTVDQFSGLLRGRVRIGLLSGAAGNRFDMASLLADFHDAHPQVEISLTEDTSERMLGELQHGALDIAVIGLKDEEPPPGTSCQIVVDEPLVAAVAPDDALLTAGAERAGIPLTALRDRALISLPRGTGLRGALERACAEAGFRPRIAFEAAAPHVLARLAARGLGVAVVPALPADEAAAAGLRTLEITAPRPRGRVALAWRAAGPSGPAARALLGRLCAALPAVGSGGGTAGAGPAGEAGRVVGTGDARQAEDTGDARQAAGSEDTRQAAGTRNARQPAAAPDHQAVGA</sequence>
<organism evidence="7 8">
    <name type="scientific">Streptomyces glebosus</name>
    <dbReference type="NCBI Taxonomy" id="249580"/>
    <lineage>
        <taxon>Bacteria</taxon>
        <taxon>Bacillati</taxon>
        <taxon>Actinomycetota</taxon>
        <taxon>Actinomycetes</taxon>
        <taxon>Kitasatosporales</taxon>
        <taxon>Streptomycetaceae</taxon>
        <taxon>Streptomyces</taxon>
    </lineage>
</organism>
<keyword evidence="4" id="KW-0804">Transcription</keyword>
<dbReference type="PANTHER" id="PTHR30346">
    <property type="entry name" value="TRANSCRIPTIONAL DUAL REGULATOR HCAR-RELATED"/>
    <property type="match status" value="1"/>
</dbReference>
<dbReference type="InterPro" id="IPR005119">
    <property type="entry name" value="LysR_subst-bd"/>
</dbReference>
<dbReference type="InterPro" id="IPR000847">
    <property type="entry name" value="LysR_HTH_N"/>
</dbReference>
<dbReference type="GO" id="GO:0003700">
    <property type="term" value="F:DNA-binding transcription factor activity"/>
    <property type="evidence" value="ECO:0007669"/>
    <property type="project" value="InterPro"/>
</dbReference>
<keyword evidence="3" id="KW-0238">DNA-binding</keyword>
<keyword evidence="2" id="KW-0805">Transcription regulation</keyword>
<evidence type="ECO:0000259" key="6">
    <source>
        <dbReference type="PROSITE" id="PS50931"/>
    </source>
</evidence>
<dbReference type="EMBL" id="BLIO01000001">
    <property type="protein sequence ID" value="GFE12280.1"/>
    <property type="molecule type" value="Genomic_DNA"/>
</dbReference>
<protein>
    <submittedName>
        <fullName evidence="7">LysR family transcriptional regulator</fullName>
    </submittedName>
</protein>
<comment type="caution">
    <text evidence="7">The sequence shown here is derived from an EMBL/GenBank/DDBJ whole genome shotgun (WGS) entry which is preliminary data.</text>
</comment>
<dbReference type="PROSITE" id="PS50931">
    <property type="entry name" value="HTH_LYSR"/>
    <property type="match status" value="1"/>
</dbReference>
<evidence type="ECO:0000256" key="3">
    <source>
        <dbReference type="ARBA" id="ARBA00023125"/>
    </source>
</evidence>
<dbReference type="PRINTS" id="PR00039">
    <property type="entry name" value="HTHLYSR"/>
</dbReference>
<keyword evidence="8" id="KW-1185">Reference proteome</keyword>
<feature type="domain" description="HTH lysR-type" evidence="6">
    <location>
        <begin position="1"/>
        <end position="58"/>
    </location>
</feature>
<dbReference type="InterPro" id="IPR036390">
    <property type="entry name" value="WH_DNA-bd_sf"/>
</dbReference>
<dbReference type="PANTHER" id="PTHR30346:SF28">
    <property type="entry name" value="HTH-TYPE TRANSCRIPTIONAL REGULATOR CYNR"/>
    <property type="match status" value="1"/>
</dbReference>
<comment type="similarity">
    <text evidence="1">Belongs to the LysR transcriptional regulatory family.</text>
</comment>
<evidence type="ECO:0000313" key="7">
    <source>
        <dbReference type="EMBL" id="GFE12280.1"/>
    </source>
</evidence>
<dbReference type="AlphaFoldDB" id="A0A640SMR1"/>
<evidence type="ECO:0000256" key="4">
    <source>
        <dbReference type="ARBA" id="ARBA00023163"/>
    </source>
</evidence>
<evidence type="ECO:0000256" key="2">
    <source>
        <dbReference type="ARBA" id="ARBA00023015"/>
    </source>
</evidence>
<accession>A0A640SMR1</accession>
<dbReference type="FunFam" id="1.10.10.10:FF:000001">
    <property type="entry name" value="LysR family transcriptional regulator"/>
    <property type="match status" value="1"/>
</dbReference>
<gene>
    <name evidence="7" type="ORF">Sgleb_03270</name>
</gene>
<dbReference type="Gene3D" id="1.10.10.10">
    <property type="entry name" value="Winged helix-like DNA-binding domain superfamily/Winged helix DNA-binding domain"/>
    <property type="match status" value="1"/>
</dbReference>
<proteinExistence type="inferred from homology"/>
<dbReference type="SUPFAM" id="SSF53850">
    <property type="entry name" value="Periplasmic binding protein-like II"/>
    <property type="match status" value="1"/>
</dbReference>
<dbReference type="InterPro" id="IPR036388">
    <property type="entry name" value="WH-like_DNA-bd_sf"/>
</dbReference>
<name>A0A640SMR1_9ACTN</name>
<dbReference type="SUPFAM" id="SSF46785">
    <property type="entry name" value="Winged helix' DNA-binding domain"/>
    <property type="match status" value="1"/>
</dbReference>
<feature type="compositionally biased region" description="Gly residues" evidence="5">
    <location>
        <begin position="307"/>
        <end position="316"/>
    </location>
</feature>
<dbReference type="Pfam" id="PF00126">
    <property type="entry name" value="HTH_1"/>
    <property type="match status" value="1"/>
</dbReference>
<dbReference type="GO" id="GO:0003677">
    <property type="term" value="F:DNA binding"/>
    <property type="evidence" value="ECO:0007669"/>
    <property type="project" value="UniProtKB-KW"/>
</dbReference>
<dbReference type="Gene3D" id="3.40.190.10">
    <property type="entry name" value="Periplasmic binding protein-like II"/>
    <property type="match status" value="2"/>
</dbReference>
<dbReference type="RefSeq" id="WP_308438269.1">
    <property type="nucleotide sequence ID" value="NZ_BLIO01000001.1"/>
</dbReference>
<dbReference type="GO" id="GO:0032993">
    <property type="term" value="C:protein-DNA complex"/>
    <property type="evidence" value="ECO:0007669"/>
    <property type="project" value="TreeGrafter"/>
</dbReference>
<evidence type="ECO:0000256" key="5">
    <source>
        <dbReference type="SAM" id="MobiDB-lite"/>
    </source>
</evidence>